<evidence type="ECO:0000256" key="1">
    <source>
        <dbReference type="SAM" id="MobiDB-lite"/>
    </source>
</evidence>
<gene>
    <name evidence="2" type="ORF">METZ01_LOCUS246178</name>
</gene>
<feature type="compositionally biased region" description="Basic and acidic residues" evidence="1">
    <location>
        <begin position="89"/>
        <end position="103"/>
    </location>
</feature>
<accession>A0A382I0X7</accession>
<reference evidence="2" key="1">
    <citation type="submission" date="2018-05" db="EMBL/GenBank/DDBJ databases">
        <authorList>
            <person name="Lanie J.A."/>
            <person name="Ng W.-L."/>
            <person name="Kazmierczak K.M."/>
            <person name="Andrzejewski T.M."/>
            <person name="Davidsen T.M."/>
            <person name="Wayne K.J."/>
            <person name="Tettelin H."/>
            <person name="Glass J.I."/>
            <person name="Rusch D."/>
            <person name="Podicherti R."/>
            <person name="Tsui H.-C.T."/>
            <person name="Winkler M.E."/>
        </authorList>
    </citation>
    <scope>NUCLEOTIDE SEQUENCE</scope>
</reference>
<proteinExistence type="predicted"/>
<dbReference type="EMBL" id="UINC01064548">
    <property type="protein sequence ID" value="SVB93324.1"/>
    <property type="molecule type" value="Genomic_DNA"/>
</dbReference>
<feature type="region of interest" description="Disordered" evidence="1">
    <location>
        <begin position="423"/>
        <end position="446"/>
    </location>
</feature>
<sequence length="446" mass="51255">HADHVWRVTAWNMSYNISVKFDGIETPHIRWHWVKRGIELIRDGGLKYNSHSAHLYHELAWHFQHKVGHNLDDAHRFYKSAWCAEMMHDPGPDGRRNTEDDMRGGGVIGTRRDGYLDLLDPQTDQARHRLKRLVEVFKMTPEKMKAVDDLWGPLEWRLPDAHAIYWAQQGIEDVTGRFDLNGDGILNLDEEKAAGGDFLKLRRIIYQALQQACMQGRLISHPPNFNYGWNVDLVGRANDSYEKQMEAKREEDTASNTDTGLAEHMSTGHKNFLRSAVYFLYVYNRKDDAAKWYKYMVDLYPQSIPVPGLSLDEYCVSRVQEDAGETDHNQTKAVIGGLLLQAFQNAAIGEDDQFLGHKALAIQLHNRFEKEIGISTKRVGLPPFEMLERQVLEDLFRPNSPYMHPVLLEQLRLVLKLPEEYGKDLEPFPDPQQPLLGPAPEPVPEG</sequence>
<evidence type="ECO:0000313" key="2">
    <source>
        <dbReference type="EMBL" id="SVB93324.1"/>
    </source>
</evidence>
<protein>
    <submittedName>
        <fullName evidence="2">Uncharacterized protein</fullName>
    </submittedName>
</protein>
<feature type="non-terminal residue" evidence="2">
    <location>
        <position position="1"/>
    </location>
</feature>
<organism evidence="2">
    <name type="scientific">marine metagenome</name>
    <dbReference type="NCBI Taxonomy" id="408172"/>
    <lineage>
        <taxon>unclassified sequences</taxon>
        <taxon>metagenomes</taxon>
        <taxon>ecological metagenomes</taxon>
    </lineage>
</organism>
<feature type="compositionally biased region" description="Pro residues" evidence="1">
    <location>
        <begin position="428"/>
        <end position="446"/>
    </location>
</feature>
<name>A0A382I0X7_9ZZZZ</name>
<dbReference type="AlphaFoldDB" id="A0A382I0X7"/>
<feature type="region of interest" description="Disordered" evidence="1">
    <location>
        <begin position="89"/>
        <end position="108"/>
    </location>
</feature>